<dbReference type="AlphaFoldDB" id="A0A9P4H7P7"/>
<evidence type="ECO:0000313" key="1">
    <source>
        <dbReference type="EMBL" id="KAF2029067.1"/>
    </source>
</evidence>
<reference evidence="1" key="1">
    <citation type="journal article" date="2020" name="Stud. Mycol.">
        <title>101 Dothideomycetes genomes: a test case for predicting lifestyles and emergence of pathogens.</title>
        <authorList>
            <person name="Haridas S."/>
            <person name="Albert R."/>
            <person name="Binder M."/>
            <person name="Bloem J."/>
            <person name="Labutti K."/>
            <person name="Salamov A."/>
            <person name="Andreopoulos B."/>
            <person name="Baker S."/>
            <person name="Barry K."/>
            <person name="Bills G."/>
            <person name="Bluhm B."/>
            <person name="Cannon C."/>
            <person name="Castanera R."/>
            <person name="Culley D."/>
            <person name="Daum C."/>
            <person name="Ezra D."/>
            <person name="Gonzalez J."/>
            <person name="Henrissat B."/>
            <person name="Kuo A."/>
            <person name="Liang C."/>
            <person name="Lipzen A."/>
            <person name="Lutzoni F."/>
            <person name="Magnuson J."/>
            <person name="Mondo S."/>
            <person name="Nolan M."/>
            <person name="Ohm R."/>
            <person name="Pangilinan J."/>
            <person name="Park H.-J."/>
            <person name="Ramirez L."/>
            <person name="Alfaro M."/>
            <person name="Sun H."/>
            <person name="Tritt A."/>
            <person name="Yoshinaga Y."/>
            <person name="Zwiers L.-H."/>
            <person name="Turgeon B."/>
            <person name="Goodwin S."/>
            <person name="Spatafora J."/>
            <person name="Crous P."/>
            <person name="Grigoriev I."/>
        </authorList>
    </citation>
    <scope>NUCLEOTIDE SEQUENCE</scope>
    <source>
        <strain evidence="1">CBS 110217</strain>
    </source>
</reference>
<name>A0A9P4H7P7_9PLEO</name>
<keyword evidence="2" id="KW-1185">Reference proteome</keyword>
<protein>
    <submittedName>
        <fullName evidence="1">Uncharacterized protein</fullName>
    </submittedName>
</protein>
<accession>A0A9P4H7P7</accession>
<proteinExistence type="predicted"/>
<evidence type="ECO:0000313" key="2">
    <source>
        <dbReference type="Proteomes" id="UP000799777"/>
    </source>
</evidence>
<gene>
    <name evidence="1" type="ORF">EK21DRAFT_113294</name>
</gene>
<comment type="caution">
    <text evidence="1">The sequence shown here is derived from an EMBL/GenBank/DDBJ whole genome shotgun (WGS) entry which is preliminary data.</text>
</comment>
<dbReference type="Proteomes" id="UP000799777">
    <property type="component" value="Unassembled WGS sequence"/>
</dbReference>
<organism evidence="1 2">
    <name type="scientific">Setomelanomma holmii</name>
    <dbReference type="NCBI Taxonomy" id="210430"/>
    <lineage>
        <taxon>Eukaryota</taxon>
        <taxon>Fungi</taxon>
        <taxon>Dikarya</taxon>
        <taxon>Ascomycota</taxon>
        <taxon>Pezizomycotina</taxon>
        <taxon>Dothideomycetes</taxon>
        <taxon>Pleosporomycetidae</taxon>
        <taxon>Pleosporales</taxon>
        <taxon>Pleosporineae</taxon>
        <taxon>Phaeosphaeriaceae</taxon>
        <taxon>Setomelanomma</taxon>
    </lineage>
</organism>
<sequence length="162" mass="18424">MTANEFEQDQQTLETFIDLLARIAEVSTAFHRRAVSQLPLLSTQAKQQKTSLLTDDARILFSFMIRHYRNLSDIGQPAHQQLRANAERADRWGLFKHMDCTLDMDDTKAMTDSKDVEDEVAQISRSTYRNLQQPVDLSKPTTTGRIACIRLVISGQPSQNKA</sequence>
<dbReference type="EMBL" id="ML978205">
    <property type="protein sequence ID" value="KAF2029067.1"/>
    <property type="molecule type" value="Genomic_DNA"/>
</dbReference>